<feature type="compositionally biased region" description="Polar residues" evidence="1">
    <location>
        <begin position="50"/>
        <end position="68"/>
    </location>
</feature>
<name>A0A915HHR4_ROMCU</name>
<protein>
    <submittedName>
        <fullName evidence="3">Uncharacterized protein</fullName>
    </submittedName>
</protein>
<feature type="region of interest" description="Disordered" evidence="1">
    <location>
        <begin position="45"/>
        <end position="68"/>
    </location>
</feature>
<evidence type="ECO:0000313" key="3">
    <source>
        <dbReference type="WBParaSite" id="nRc.2.0.1.t00974-RA"/>
    </source>
</evidence>
<keyword evidence="2" id="KW-1185">Reference proteome</keyword>
<organism evidence="2 3">
    <name type="scientific">Romanomermis culicivorax</name>
    <name type="common">Nematode worm</name>
    <dbReference type="NCBI Taxonomy" id="13658"/>
    <lineage>
        <taxon>Eukaryota</taxon>
        <taxon>Metazoa</taxon>
        <taxon>Ecdysozoa</taxon>
        <taxon>Nematoda</taxon>
        <taxon>Enoplea</taxon>
        <taxon>Dorylaimia</taxon>
        <taxon>Mermithida</taxon>
        <taxon>Mermithoidea</taxon>
        <taxon>Mermithidae</taxon>
        <taxon>Romanomermis</taxon>
    </lineage>
</organism>
<dbReference type="Proteomes" id="UP000887565">
    <property type="component" value="Unplaced"/>
</dbReference>
<proteinExistence type="predicted"/>
<evidence type="ECO:0000256" key="1">
    <source>
        <dbReference type="SAM" id="MobiDB-lite"/>
    </source>
</evidence>
<dbReference type="WBParaSite" id="nRc.2.0.1.t00974-RA">
    <property type="protein sequence ID" value="nRc.2.0.1.t00974-RA"/>
    <property type="gene ID" value="nRc.2.0.1.g00974"/>
</dbReference>
<sequence length="68" mass="7600">MKWKALSTKMCHVNCNYLPAPSAITNPFLSASKGRLIPLELRARRRENPATDNGQMEDSTPPQIITFA</sequence>
<accession>A0A915HHR4</accession>
<evidence type="ECO:0000313" key="2">
    <source>
        <dbReference type="Proteomes" id="UP000887565"/>
    </source>
</evidence>
<dbReference type="AlphaFoldDB" id="A0A915HHR4"/>
<reference evidence="3" key="1">
    <citation type="submission" date="2022-11" db="UniProtKB">
        <authorList>
            <consortium name="WormBaseParasite"/>
        </authorList>
    </citation>
    <scope>IDENTIFICATION</scope>
</reference>